<evidence type="ECO:0000313" key="6">
    <source>
        <dbReference type="EMBL" id="TCO74602.1"/>
    </source>
</evidence>
<dbReference type="SUPFAM" id="SSF53850">
    <property type="entry name" value="Periplasmic binding protein-like II"/>
    <property type="match status" value="1"/>
</dbReference>
<dbReference type="EMBL" id="SLWV01000012">
    <property type="protein sequence ID" value="TCO74602.1"/>
    <property type="molecule type" value="Genomic_DNA"/>
</dbReference>
<accession>A0A4R2KPC4</accession>
<gene>
    <name evidence="6" type="ORF">EV214_11281</name>
</gene>
<sequence length="313" mass="34827">MPNSILYKFSALKYNNICTEITTNEGEKQMKKKMKILFIGMMMITMLLSGCGAKETAIEEDQSLQEIKETATEGDQSLQEIKEKGKLVLGLDDSFPPMGFRDEKGEIVGFDIDLAKEVAKRMGVELELKPVEWDGVILSLKNKDIDVIWNGLSITEDRKKEIGFSKVYLENKQVIIVNANSELETKKDLAGEIIAVQLGSSGEAALNADIETVNGAKEVRKFSNYTEALLDLKAERVDAVVIDEVVGRYYISKKPGAYKVAKEDFGKEGYGVGVRKEEVAFIEEVDKILDEMKKDGTATEISEKWFGVAIVAE</sequence>
<dbReference type="Pfam" id="PF00497">
    <property type="entry name" value="SBP_bac_3"/>
    <property type="match status" value="1"/>
</dbReference>
<dbReference type="SMART" id="SM00062">
    <property type="entry name" value="PBPb"/>
    <property type="match status" value="1"/>
</dbReference>
<evidence type="ECO:0000259" key="5">
    <source>
        <dbReference type="SMART" id="SM00062"/>
    </source>
</evidence>
<evidence type="ECO:0000313" key="7">
    <source>
        <dbReference type="Proteomes" id="UP000294919"/>
    </source>
</evidence>
<evidence type="ECO:0000256" key="1">
    <source>
        <dbReference type="ARBA" id="ARBA00004196"/>
    </source>
</evidence>
<evidence type="ECO:0000256" key="4">
    <source>
        <dbReference type="RuleBase" id="RU003744"/>
    </source>
</evidence>
<dbReference type="InterPro" id="IPR001638">
    <property type="entry name" value="Solute-binding_3/MltF_N"/>
</dbReference>
<protein>
    <submittedName>
        <fullName evidence="6">Amino acid ABC transporter substrate-binding protein (PAAT family)</fullName>
    </submittedName>
</protein>
<keyword evidence="7" id="KW-1185">Reference proteome</keyword>
<name>A0A4R2KPC4_9FIRM</name>
<evidence type="ECO:0000256" key="2">
    <source>
        <dbReference type="ARBA" id="ARBA00010333"/>
    </source>
</evidence>
<keyword evidence="3" id="KW-0732">Signal</keyword>
<dbReference type="Proteomes" id="UP000294919">
    <property type="component" value="Unassembled WGS sequence"/>
</dbReference>
<comment type="caution">
    <text evidence="6">The sequence shown here is derived from an EMBL/GenBank/DDBJ whole genome shotgun (WGS) entry which is preliminary data.</text>
</comment>
<dbReference type="PROSITE" id="PS01039">
    <property type="entry name" value="SBP_BACTERIAL_3"/>
    <property type="match status" value="1"/>
</dbReference>
<comment type="subcellular location">
    <subcellularLocation>
        <location evidence="1">Cell envelope</location>
    </subcellularLocation>
</comment>
<evidence type="ECO:0000256" key="3">
    <source>
        <dbReference type="ARBA" id="ARBA00022729"/>
    </source>
</evidence>
<dbReference type="CDD" id="cd00996">
    <property type="entry name" value="PBP2_AatB_like"/>
    <property type="match status" value="1"/>
</dbReference>
<dbReference type="PANTHER" id="PTHR35936:SF34">
    <property type="entry name" value="ABC TRANSPORTER EXTRACELLULAR-BINDING PROTEIN YCKB-RELATED"/>
    <property type="match status" value="1"/>
</dbReference>
<dbReference type="InterPro" id="IPR018313">
    <property type="entry name" value="SBP_3_CS"/>
</dbReference>
<dbReference type="PANTHER" id="PTHR35936">
    <property type="entry name" value="MEMBRANE-BOUND LYTIC MUREIN TRANSGLYCOSYLASE F"/>
    <property type="match status" value="1"/>
</dbReference>
<organism evidence="6 7">
    <name type="scientific">Marinisporobacter balticus</name>
    <dbReference type="NCBI Taxonomy" id="2018667"/>
    <lineage>
        <taxon>Bacteria</taxon>
        <taxon>Bacillati</taxon>
        <taxon>Bacillota</taxon>
        <taxon>Clostridia</taxon>
        <taxon>Peptostreptococcales</taxon>
        <taxon>Thermotaleaceae</taxon>
        <taxon>Marinisporobacter</taxon>
    </lineage>
</organism>
<comment type="similarity">
    <text evidence="2 4">Belongs to the bacterial solute-binding protein 3 family.</text>
</comment>
<dbReference type="GO" id="GO:0030313">
    <property type="term" value="C:cell envelope"/>
    <property type="evidence" value="ECO:0007669"/>
    <property type="project" value="UniProtKB-SubCell"/>
</dbReference>
<dbReference type="Gene3D" id="3.40.190.10">
    <property type="entry name" value="Periplasmic binding protein-like II"/>
    <property type="match status" value="2"/>
</dbReference>
<reference evidence="6 7" key="1">
    <citation type="submission" date="2019-03" db="EMBL/GenBank/DDBJ databases">
        <title>Genomic Encyclopedia of Type Strains, Phase IV (KMG-IV): sequencing the most valuable type-strain genomes for metagenomic binning, comparative biology and taxonomic classification.</title>
        <authorList>
            <person name="Goeker M."/>
        </authorList>
    </citation>
    <scope>NUCLEOTIDE SEQUENCE [LARGE SCALE GENOMIC DNA]</scope>
    <source>
        <strain evidence="6 7">DSM 102940</strain>
    </source>
</reference>
<proteinExistence type="inferred from homology"/>
<feature type="domain" description="Solute-binding protein family 3/N-terminal" evidence="5">
    <location>
        <begin position="86"/>
        <end position="309"/>
    </location>
</feature>
<dbReference type="AlphaFoldDB" id="A0A4R2KPC4"/>